<protein>
    <recommendedName>
        <fullName evidence="1">Polymerase nucleotidyl transferase domain-containing protein</fullName>
    </recommendedName>
</protein>
<dbReference type="HOGENOM" id="CLU_154345_0_0_2"/>
<dbReference type="GeneID" id="24798217"/>
<sequence>MSWKKPSFEEIRKDLKAISEYKAVIFGSYVTGEFRKGSDIDIAVITEIRDRKENISIQKRLFSIARPIYDLRVFELLPIKVKASVMSDYIVLFGDELEISEYFYHWRKMWNDVKHRISYHESYEDKLKAIEKGNKLTEILKEKQ</sequence>
<organism evidence="2 3">
    <name type="scientific">Geoglobus acetivorans</name>
    <dbReference type="NCBI Taxonomy" id="565033"/>
    <lineage>
        <taxon>Archaea</taxon>
        <taxon>Methanobacteriati</taxon>
        <taxon>Methanobacteriota</taxon>
        <taxon>Archaeoglobi</taxon>
        <taxon>Archaeoglobales</taxon>
        <taxon>Archaeoglobaceae</taxon>
        <taxon>Geoglobus</taxon>
    </lineage>
</organism>
<dbReference type="InterPro" id="IPR002934">
    <property type="entry name" value="Polymerase_NTP_transf_dom"/>
</dbReference>
<dbReference type="Gene3D" id="3.30.460.10">
    <property type="entry name" value="Beta Polymerase, domain 2"/>
    <property type="match status" value="1"/>
</dbReference>
<dbReference type="AlphaFoldDB" id="A0A0A7GF32"/>
<dbReference type="RefSeq" id="WP_048092576.1">
    <property type="nucleotide sequence ID" value="NZ_CP009552.1"/>
</dbReference>
<dbReference type="EMBL" id="CP009552">
    <property type="protein sequence ID" value="AIY90670.1"/>
    <property type="molecule type" value="Genomic_DNA"/>
</dbReference>
<reference evidence="2 3" key="1">
    <citation type="journal article" date="2015" name="Appl. Environ. Microbiol.">
        <title>The Geoglobus acetivorans genome: Fe(III) reduction, acetate utilization, autotrophic growth, and degradation of aromatic compounds in a hyperthermophilic archaeon.</title>
        <authorList>
            <person name="Mardanov A.V."/>
            <person name="Slododkina G.B."/>
            <person name="Slobodkin A.I."/>
            <person name="Beletsky A.V."/>
            <person name="Gavrilov S.N."/>
            <person name="Kublanov I.V."/>
            <person name="Bonch-Osmolovskaya E.A."/>
            <person name="Skryabin K.G."/>
            <person name="Ravin N.V."/>
        </authorList>
    </citation>
    <scope>NUCLEOTIDE SEQUENCE [LARGE SCALE GENOMIC DNA]</scope>
    <source>
        <strain evidence="2 3">SBH6</strain>
    </source>
</reference>
<evidence type="ECO:0000313" key="3">
    <source>
        <dbReference type="Proteomes" id="UP000030624"/>
    </source>
</evidence>
<dbReference type="SUPFAM" id="SSF81301">
    <property type="entry name" value="Nucleotidyltransferase"/>
    <property type="match status" value="1"/>
</dbReference>
<evidence type="ECO:0000313" key="2">
    <source>
        <dbReference type="EMBL" id="AIY90670.1"/>
    </source>
</evidence>
<name>A0A0A7GF32_GEOAI</name>
<dbReference type="KEGG" id="gac:GACE_1639"/>
<dbReference type="InterPro" id="IPR043519">
    <property type="entry name" value="NT_sf"/>
</dbReference>
<dbReference type="GO" id="GO:0016779">
    <property type="term" value="F:nucleotidyltransferase activity"/>
    <property type="evidence" value="ECO:0007669"/>
    <property type="project" value="InterPro"/>
</dbReference>
<evidence type="ECO:0000259" key="1">
    <source>
        <dbReference type="Pfam" id="PF01909"/>
    </source>
</evidence>
<proteinExistence type="predicted"/>
<gene>
    <name evidence="2" type="ORF">GACE_1639</name>
</gene>
<dbReference type="STRING" id="565033.GACE_1639"/>
<dbReference type="Pfam" id="PF01909">
    <property type="entry name" value="NTP_transf_2"/>
    <property type="match status" value="1"/>
</dbReference>
<dbReference type="Proteomes" id="UP000030624">
    <property type="component" value="Chromosome"/>
</dbReference>
<dbReference type="eggNOG" id="arCOG02107">
    <property type="taxonomic scope" value="Archaea"/>
</dbReference>
<feature type="domain" description="Polymerase nucleotidyl transferase" evidence="1">
    <location>
        <begin position="9"/>
        <end position="88"/>
    </location>
</feature>
<dbReference type="CDD" id="cd05403">
    <property type="entry name" value="NT_KNTase_like"/>
    <property type="match status" value="1"/>
</dbReference>
<accession>A0A0A7GF32</accession>